<accession>A0A843WTI1</accession>
<keyword evidence="3" id="KW-1185">Reference proteome</keyword>
<protein>
    <submittedName>
        <fullName evidence="2">Uncharacterized protein</fullName>
    </submittedName>
</protein>
<reference evidence="2" key="1">
    <citation type="submission" date="2017-07" db="EMBL/GenBank/DDBJ databases">
        <title>Taro Niue Genome Assembly and Annotation.</title>
        <authorList>
            <person name="Atibalentja N."/>
            <person name="Keating K."/>
            <person name="Fields C.J."/>
        </authorList>
    </citation>
    <scope>NUCLEOTIDE SEQUENCE</scope>
    <source>
        <strain evidence="2">Niue_2</strain>
        <tissue evidence="2">Leaf</tissue>
    </source>
</reference>
<dbReference type="AlphaFoldDB" id="A0A843WTI1"/>
<name>A0A843WTI1_COLES</name>
<feature type="region of interest" description="Disordered" evidence="1">
    <location>
        <begin position="1"/>
        <end position="32"/>
    </location>
</feature>
<comment type="caution">
    <text evidence="2">The sequence shown here is derived from an EMBL/GenBank/DDBJ whole genome shotgun (WGS) entry which is preliminary data.</text>
</comment>
<evidence type="ECO:0000313" key="2">
    <source>
        <dbReference type="EMBL" id="MQM11327.1"/>
    </source>
</evidence>
<organism evidence="2 3">
    <name type="scientific">Colocasia esculenta</name>
    <name type="common">Wild taro</name>
    <name type="synonym">Arum esculentum</name>
    <dbReference type="NCBI Taxonomy" id="4460"/>
    <lineage>
        <taxon>Eukaryota</taxon>
        <taxon>Viridiplantae</taxon>
        <taxon>Streptophyta</taxon>
        <taxon>Embryophyta</taxon>
        <taxon>Tracheophyta</taxon>
        <taxon>Spermatophyta</taxon>
        <taxon>Magnoliopsida</taxon>
        <taxon>Liliopsida</taxon>
        <taxon>Araceae</taxon>
        <taxon>Aroideae</taxon>
        <taxon>Colocasieae</taxon>
        <taxon>Colocasia</taxon>
    </lineage>
</organism>
<sequence length="88" mass="10095">MAALLRDPNRLSQHPQDKGEFDAKHHVQPRPVYREPKKVVRPTLEPEIVDFRLICGHPKSFVRLDASSEKASMSLDESKSCQVVEQRC</sequence>
<feature type="compositionally biased region" description="Basic and acidic residues" evidence="1">
    <location>
        <begin position="15"/>
        <end position="25"/>
    </location>
</feature>
<evidence type="ECO:0000313" key="3">
    <source>
        <dbReference type="Proteomes" id="UP000652761"/>
    </source>
</evidence>
<proteinExistence type="predicted"/>
<dbReference type="Proteomes" id="UP000652761">
    <property type="component" value="Unassembled WGS sequence"/>
</dbReference>
<dbReference type="EMBL" id="NMUH01004943">
    <property type="protein sequence ID" value="MQM11327.1"/>
    <property type="molecule type" value="Genomic_DNA"/>
</dbReference>
<evidence type="ECO:0000256" key="1">
    <source>
        <dbReference type="SAM" id="MobiDB-lite"/>
    </source>
</evidence>
<gene>
    <name evidence="2" type="ORF">Taro_044232</name>
</gene>